<organism evidence="1">
    <name type="scientific">Siphoviridae sp. ct2vX3</name>
    <dbReference type="NCBI Taxonomy" id="2825318"/>
    <lineage>
        <taxon>Viruses</taxon>
        <taxon>Duplodnaviria</taxon>
        <taxon>Heunggongvirae</taxon>
        <taxon>Uroviricota</taxon>
        <taxon>Caudoviricetes</taxon>
    </lineage>
</organism>
<name>A0A8S5PY39_9CAUD</name>
<dbReference type="EMBL" id="BK015535">
    <property type="protein sequence ID" value="DAE11672.1"/>
    <property type="molecule type" value="Genomic_DNA"/>
</dbReference>
<evidence type="ECO:0000313" key="1">
    <source>
        <dbReference type="EMBL" id="DAE11672.1"/>
    </source>
</evidence>
<reference evidence="1" key="1">
    <citation type="journal article" date="2021" name="Proc. Natl. Acad. Sci. U.S.A.">
        <title>A Catalog of Tens of Thousands of Viruses from Human Metagenomes Reveals Hidden Associations with Chronic Diseases.</title>
        <authorList>
            <person name="Tisza M.J."/>
            <person name="Buck C.B."/>
        </authorList>
    </citation>
    <scope>NUCLEOTIDE SEQUENCE</scope>
    <source>
        <strain evidence="1">Ct2vX3</strain>
    </source>
</reference>
<proteinExistence type="predicted"/>
<accession>A0A8S5PY39</accession>
<protein>
    <submittedName>
        <fullName evidence="1">Uncharacterized protein</fullName>
    </submittedName>
</protein>
<sequence>MSDAEKMKYTTDKKNEMALAKTGETLGYDD</sequence>